<evidence type="ECO:0000313" key="4">
    <source>
        <dbReference type="Proteomes" id="UP000572377"/>
    </source>
</evidence>
<proteinExistence type="predicted"/>
<comment type="caution">
    <text evidence="3">The sequence shown here is derived from an EMBL/GenBank/DDBJ whole genome shotgun (WGS) entry which is preliminary data.</text>
</comment>
<evidence type="ECO:0000256" key="2">
    <source>
        <dbReference type="SAM" id="Phobius"/>
    </source>
</evidence>
<keyword evidence="2" id="KW-1133">Transmembrane helix</keyword>
<evidence type="ECO:0000256" key="1">
    <source>
        <dbReference type="SAM" id="MobiDB-lite"/>
    </source>
</evidence>
<accession>A0A849L6R5</accession>
<keyword evidence="2" id="KW-0472">Membrane</keyword>
<dbReference type="EMBL" id="JABFBC010000003">
    <property type="protein sequence ID" value="NNU81834.1"/>
    <property type="molecule type" value="Genomic_DNA"/>
</dbReference>
<sequence>MANLATVWGIAGLLGVVVTVLLLFFADIGPSGAIFLAAIIAGVVGLILARTMTEPLSPPNTAAAAPKAAPAPSPAPAPAASAPVAAADGRPAGLSAPRGGAADDLKLIKGVGPKLEALLHDMGYFHFEQIAAWTEAEVAWVDENLEGFKGRVSRDEWVAQARDLMQK</sequence>
<name>A0A849L6R5_9RHOB</name>
<keyword evidence="2" id="KW-0812">Transmembrane</keyword>
<dbReference type="Gene3D" id="1.10.150.20">
    <property type="entry name" value="5' to 3' exonuclease, C-terminal subdomain"/>
    <property type="match status" value="1"/>
</dbReference>
<feature type="compositionally biased region" description="Low complexity" evidence="1">
    <location>
        <begin position="59"/>
        <end position="68"/>
    </location>
</feature>
<keyword evidence="4" id="KW-1185">Reference proteome</keyword>
<dbReference type="Proteomes" id="UP000572377">
    <property type="component" value="Unassembled WGS sequence"/>
</dbReference>
<evidence type="ECO:0000313" key="3">
    <source>
        <dbReference type="EMBL" id="NNU81834.1"/>
    </source>
</evidence>
<feature type="transmembrane region" description="Helical" evidence="2">
    <location>
        <begin position="7"/>
        <end position="26"/>
    </location>
</feature>
<organism evidence="3 4">
    <name type="scientific">Halovulum dunhuangense</name>
    <dbReference type="NCBI Taxonomy" id="1505036"/>
    <lineage>
        <taxon>Bacteria</taxon>
        <taxon>Pseudomonadati</taxon>
        <taxon>Pseudomonadota</taxon>
        <taxon>Alphaproteobacteria</taxon>
        <taxon>Rhodobacterales</taxon>
        <taxon>Paracoccaceae</taxon>
        <taxon>Halovulum</taxon>
    </lineage>
</organism>
<feature type="region of interest" description="Disordered" evidence="1">
    <location>
        <begin position="59"/>
        <end position="89"/>
    </location>
</feature>
<protein>
    <submittedName>
        <fullName evidence="3">NADH:ubiquinone oxidoreductase</fullName>
    </submittedName>
</protein>
<feature type="transmembrane region" description="Helical" evidence="2">
    <location>
        <begin position="32"/>
        <end position="49"/>
    </location>
</feature>
<keyword evidence="3" id="KW-0830">Ubiquinone</keyword>
<feature type="compositionally biased region" description="Low complexity" evidence="1">
    <location>
        <begin position="78"/>
        <end position="89"/>
    </location>
</feature>
<reference evidence="3 4" key="1">
    <citation type="submission" date="2020-05" db="EMBL/GenBank/DDBJ databases">
        <title>Gimesia benthica sp. nov., a novel planctomycete isolated from a deep-sea water sample of the Northwest Indian Ocean.</title>
        <authorList>
            <person name="Wang J."/>
            <person name="Ruan C."/>
            <person name="Song L."/>
            <person name="Zhu Y."/>
            <person name="Li A."/>
            <person name="Zheng X."/>
            <person name="Wang L."/>
            <person name="Lu Z."/>
            <person name="Huang Y."/>
            <person name="Du W."/>
            <person name="Zhou Y."/>
            <person name="Huang L."/>
            <person name="Dai X."/>
        </authorList>
    </citation>
    <scope>NUCLEOTIDE SEQUENCE [LARGE SCALE GENOMIC DNA]</scope>
    <source>
        <strain evidence="3 4">YYQ-30</strain>
    </source>
</reference>
<dbReference type="AlphaFoldDB" id="A0A849L6R5"/>
<gene>
    <name evidence="3" type="ORF">HMH01_15460</name>
</gene>